<reference evidence="9" key="1">
    <citation type="submission" date="2019-12" db="EMBL/GenBank/DDBJ databases">
        <title>Genome sequence of Babesia ovis.</title>
        <authorList>
            <person name="Yamagishi J."/>
            <person name="Sevinc F."/>
            <person name="Xuan X."/>
        </authorList>
    </citation>
    <scope>NUCLEOTIDE SEQUENCE</scope>
    <source>
        <strain evidence="9">Selcuk</strain>
    </source>
</reference>
<feature type="domain" description="MnmE helical" evidence="8">
    <location>
        <begin position="168"/>
        <end position="518"/>
    </location>
</feature>
<evidence type="ECO:0000256" key="1">
    <source>
        <dbReference type="ARBA" id="ARBA00011043"/>
    </source>
</evidence>
<dbReference type="NCBIfam" id="NF003661">
    <property type="entry name" value="PRK05291.1-3"/>
    <property type="match status" value="1"/>
</dbReference>
<evidence type="ECO:0000259" key="6">
    <source>
        <dbReference type="Pfam" id="PF01926"/>
    </source>
</evidence>
<dbReference type="PANTHER" id="PTHR42714">
    <property type="entry name" value="TRNA MODIFICATION GTPASE GTPBP3"/>
    <property type="match status" value="1"/>
</dbReference>
<dbReference type="GO" id="GO:0003924">
    <property type="term" value="F:GTPase activity"/>
    <property type="evidence" value="ECO:0007669"/>
    <property type="project" value="InterPro"/>
</dbReference>
<dbReference type="GO" id="GO:0002098">
    <property type="term" value="P:tRNA wobble uridine modification"/>
    <property type="evidence" value="ECO:0007669"/>
    <property type="project" value="TreeGrafter"/>
</dbReference>
<gene>
    <name evidence="9" type="ORF">BaOVIS_000080</name>
</gene>
<dbReference type="GO" id="GO:0005737">
    <property type="term" value="C:cytoplasm"/>
    <property type="evidence" value="ECO:0007669"/>
    <property type="project" value="TreeGrafter"/>
</dbReference>
<dbReference type="Gene3D" id="1.20.120.430">
    <property type="entry name" value="tRNA modification GTPase MnmE domain 2"/>
    <property type="match status" value="1"/>
</dbReference>
<dbReference type="NCBIfam" id="TIGR00231">
    <property type="entry name" value="small_GTP"/>
    <property type="match status" value="1"/>
</dbReference>
<accession>A0A9W5WTB9</accession>
<dbReference type="InterPro" id="IPR027368">
    <property type="entry name" value="MnmE_dom2"/>
</dbReference>
<dbReference type="InterPro" id="IPR027266">
    <property type="entry name" value="TrmE/GcvT-like"/>
</dbReference>
<dbReference type="InterPro" id="IPR025867">
    <property type="entry name" value="MnmE_helical"/>
</dbReference>
<evidence type="ECO:0000259" key="7">
    <source>
        <dbReference type="Pfam" id="PF10396"/>
    </source>
</evidence>
<keyword evidence="2 5" id="KW-0819">tRNA processing</keyword>
<dbReference type="InterPro" id="IPR027417">
    <property type="entry name" value="P-loop_NTPase"/>
</dbReference>
<dbReference type="InterPro" id="IPR005225">
    <property type="entry name" value="Small_GTP-bd"/>
</dbReference>
<dbReference type="SUPFAM" id="SSF52540">
    <property type="entry name" value="P-loop containing nucleoside triphosphate hydrolases"/>
    <property type="match status" value="1"/>
</dbReference>
<dbReference type="Proteomes" id="UP001057455">
    <property type="component" value="Unassembled WGS sequence"/>
</dbReference>
<dbReference type="InterPro" id="IPR006073">
    <property type="entry name" value="GTP-bd"/>
</dbReference>
<dbReference type="CDD" id="cd14858">
    <property type="entry name" value="TrmE_N"/>
    <property type="match status" value="1"/>
</dbReference>
<organism evidence="9 10">
    <name type="scientific">Babesia ovis</name>
    <dbReference type="NCBI Taxonomy" id="5869"/>
    <lineage>
        <taxon>Eukaryota</taxon>
        <taxon>Sar</taxon>
        <taxon>Alveolata</taxon>
        <taxon>Apicomplexa</taxon>
        <taxon>Aconoidasida</taxon>
        <taxon>Piroplasmida</taxon>
        <taxon>Babesiidae</taxon>
        <taxon>Babesia</taxon>
    </lineage>
</organism>
<dbReference type="NCBIfam" id="TIGR00450">
    <property type="entry name" value="mnmE_trmE_thdF"/>
    <property type="match status" value="1"/>
</dbReference>
<dbReference type="Pfam" id="PF12631">
    <property type="entry name" value="MnmE_helical"/>
    <property type="match status" value="1"/>
</dbReference>
<feature type="domain" description="GTP-binding protein TrmE N-terminal" evidence="7">
    <location>
        <begin position="34"/>
        <end position="165"/>
    </location>
</feature>
<dbReference type="HAMAP" id="MF_00379">
    <property type="entry name" value="GTPase_MnmE"/>
    <property type="match status" value="1"/>
</dbReference>
<comment type="caution">
    <text evidence="9">The sequence shown here is derived from an EMBL/GenBank/DDBJ whole genome shotgun (WGS) entry which is preliminary data.</text>
</comment>
<dbReference type="GO" id="GO:0030488">
    <property type="term" value="P:tRNA methylation"/>
    <property type="evidence" value="ECO:0007669"/>
    <property type="project" value="TreeGrafter"/>
</dbReference>
<proteinExistence type="inferred from homology"/>
<dbReference type="GO" id="GO:0005525">
    <property type="term" value="F:GTP binding"/>
    <property type="evidence" value="ECO:0007669"/>
    <property type="project" value="UniProtKB-KW"/>
</dbReference>
<feature type="domain" description="G" evidence="6">
    <location>
        <begin position="267"/>
        <end position="388"/>
    </location>
</feature>
<dbReference type="AlphaFoldDB" id="A0A9W5WTB9"/>
<keyword evidence="4 5" id="KW-0342">GTP-binding</keyword>
<dbReference type="InterPro" id="IPR031168">
    <property type="entry name" value="G_TrmE"/>
</dbReference>
<dbReference type="Gene3D" id="3.30.1360.120">
    <property type="entry name" value="Probable tRNA modification gtpase trme, domain 1"/>
    <property type="match status" value="1"/>
</dbReference>
<evidence type="ECO:0000259" key="8">
    <source>
        <dbReference type="Pfam" id="PF12631"/>
    </source>
</evidence>
<evidence type="ECO:0000256" key="4">
    <source>
        <dbReference type="ARBA" id="ARBA00023134"/>
    </source>
</evidence>
<keyword evidence="3 5" id="KW-0547">Nucleotide-binding</keyword>
<evidence type="ECO:0000313" key="10">
    <source>
        <dbReference type="Proteomes" id="UP001057455"/>
    </source>
</evidence>
<sequence length="521" mass="57877">MFNHVAHAWKTTTQMSMAAPQRSSFLRAVGDGYTVYALSSAIPDGGCGVAVTRITGKESLKILELLANGKDGNKSGKAFKCAPRVATVRSIYDIDSAPIDQAITIYFPGPNSYTGEDVVEIQTHGSTAVISQLFEAIRNMSKNNGLKVRQAERGEFTRRAFYNNKVDLTQAEAVREIIGSETALEMGNAALKIHGQLSQVYSSWTNRLNTILARVEARIEFEEQASTDMGTTIEDANSLKRELMQLATEIRKKVKDNKGELINMGATVAIVGPPNAGKSTLINTICNRKVAIVADMPGTTRDLVQVKYDLHGMKVTFVDTAGIRVLDKGATDNSQEGIERQGIEMALEYIKDAKMVLFLFDHTNMEDSKYALELTIKGIPKQTELVICLSKADLLEQKDLQLLVKRLKDDFPQTRAQTIPLSNQRPQSLETMLEIVSNKFMQKYQDVQKQPFITEARHKTHLMNVLEEIESTLQTIDSGTHDLEIIAENIREAISQISYIVGEQTNEEMLDSIFKTFCVGK</sequence>
<dbReference type="Pfam" id="PF10396">
    <property type="entry name" value="TrmE_N"/>
    <property type="match status" value="1"/>
</dbReference>
<dbReference type="InterPro" id="IPR018948">
    <property type="entry name" value="GTP-bd_TrmE_N"/>
</dbReference>
<dbReference type="Gene3D" id="3.40.50.300">
    <property type="entry name" value="P-loop containing nucleotide triphosphate hydrolases"/>
    <property type="match status" value="1"/>
</dbReference>
<dbReference type="CDD" id="cd04164">
    <property type="entry name" value="trmE"/>
    <property type="match status" value="1"/>
</dbReference>
<comment type="similarity">
    <text evidence="1 5">Belongs to the TRAFAC class TrmE-Era-EngA-EngB-Septin-like GTPase superfamily. TrmE GTPase family.</text>
</comment>
<evidence type="ECO:0000256" key="2">
    <source>
        <dbReference type="ARBA" id="ARBA00022694"/>
    </source>
</evidence>
<dbReference type="EMBL" id="BLIY01000001">
    <property type="protein sequence ID" value="GFE52604.1"/>
    <property type="molecule type" value="Genomic_DNA"/>
</dbReference>
<evidence type="ECO:0000256" key="3">
    <source>
        <dbReference type="ARBA" id="ARBA00022741"/>
    </source>
</evidence>
<dbReference type="Pfam" id="PF01926">
    <property type="entry name" value="MMR_HSR1"/>
    <property type="match status" value="1"/>
</dbReference>
<name>A0A9W5WTB9_BABOV</name>
<evidence type="ECO:0000256" key="5">
    <source>
        <dbReference type="RuleBase" id="RU003313"/>
    </source>
</evidence>
<dbReference type="PANTHER" id="PTHR42714:SF2">
    <property type="entry name" value="TRNA MODIFICATION GTPASE GTPBP3, MITOCHONDRIAL"/>
    <property type="match status" value="1"/>
</dbReference>
<dbReference type="OrthoDB" id="188276at2759"/>
<dbReference type="InterPro" id="IPR004520">
    <property type="entry name" value="GTPase_MnmE"/>
</dbReference>
<evidence type="ECO:0000313" key="9">
    <source>
        <dbReference type="EMBL" id="GFE52604.1"/>
    </source>
</evidence>
<keyword evidence="10" id="KW-1185">Reference proteome</keyword>
<protein>
    <submittedName>
        <fullName evidence="9">tRNA modification GTPase</fullName>
    </submittedName>
</protein>